<dbReference type="PANTHER" id="PTHR21646">
    <property type="entry name" value="UBIQUITIN CARBOXYL-TERMINAL HYDROLASE"/>
    <property type="match status" value="1"/>
</dbReference>
<dbReference type="InterPro" id="IPR001394">
    <property type="entry name" value="Peptidase_C19_UCH"/>
</dbReference>
<dbReference type="Pfam" id="PF00443">
    <property type="entry name" value="UCH"/>
    <property type="match status" value="1"/>
</dbReference>
<evidence type="ECO:0000313" key="4">
    <source>
        <dbReference type="EMBL" id="CAF3015877.1"/>
    </source>
</evidence>
<dbReference type="InterPro" id="IPR038765">
    <property type="entry name" value="Papain-like_cys_pep_sf"/>
</dbReference>
<reference evidence="4" key="1">
    <citation type="submission" date="2021-02" db="EMBL/GenBank/DDBJ databases">
        <authorList>
            <person name="Bekaert M."/>
        </authorList>
    </citation>
    <scope>NUCLEOTIDE SEQUENCE</scope>
    <source>
        <strain evidence="4">IoA-00</strain>
    </source>
</reference>
<accession>A0A7R8D3D3</accession>
<gene>
    <name evidence="4" type="ORF">LSAA_14181</name>
</gene>
<evidence type="ECO:0000256" key="2">
    <source>
        <dbReference type="RuleBase" id="RU366025"/>
    </source>
</evidence>
<dbReference type="CDD" id="cd02674">
    <property type="entry name" value="Peptidase_C19R"/>
    <property type="match status" value="1"/>
</dbReference>
<dbReference type="Gene3D" id="3.90.70.10">
    <property type="entry name" value="Cysteine proteinases"/>
    <property type="match status" value="1"/>
</dbReference>
<evidence type="ECO:0000256" key="1">
    <source>
        <dbReference type="ARBA" id="ARBA00000707"/>
    </source>
</evidence>
<comment type="similarity">
    <text evidence="2">Belongs to the peptidase C19 family.</text>
</comment>
<name>A0A7R8D3D3_LEPSM</name>
<protein>
    <recommendedName>
        <fullName evidence="2">Ubiquitin carboxyl-terminal hydrolase</fullName>
        <ecNumber evidence="2">3.4.19.12</ecNumber>
    </recommendedName>
</protein>
<proteinExistence type="inferred from homology"/>
<dbReference type="InterPro" id="IPR050185">
    <property type="entry name" value="Ub_carboxyl-term_hydrolase"/>
</dbReference>
<dbReference type="EC" id="3.4.19.12" evidence="2"/>
<dbReference type="InterPro" id="IPR028889">
    <property type="entry name" value="USP"/>
</dbReference>
<dbReference type="InterPro" id="IPR018200">
    <property type="entry name" value="USP_CS"/>
</dbReference>
<evidence type="ECO:0000256" key="3">
    <source>
        <dbReference type="SAM" id="MobiDB-lite"/>
    </source>
</evidence>
<dbReference type="GO" id="GO:0006508">
    <property type="term" value="P:proteolysis"/>
    <property type="evidence" value="ECO:0007669"/>
    <property type="project" value="UniProtKB-KW"/>
</dbReference>
<dbReference type="Proteomes" id="UP000675881">
    <property type="component" value="Chromosome 8"/>
</dbReference>
<dbReference type="PROSITE" id="PS00972">
    <property type="entry name" value="USP_1"/>
    <property type="match status" value="1"/>
</dbReference>
<dbReference type="OrthoDB" id="6378134at2759"/>
<feature type="compositionally biased region" description="Basic and acidic residues" evidence="3">
    <location>
        <begin position="1"/>
        <end position="11"/>
    </location>
</feature>
<dbReference type="PROSITE" id="PS00973">
    <property type="entry name" value="USP_2"/>
    <property type="match status" value="1"/>
</dbReference>
<comment type="catalytic activity">
    <reaction evidence="1 2">
        <text>Thiol-dependent hydrolysis of ester, thioester, amide, peptide and isopeptide bonds formed by the C-terminal Gly of ubiquitin (a 76-residue protein attached to proteins as an intracellular targeting signal).</text>
        <dbReference type="EC" id="3.4.19.12"/>
    </reaction>
</comment>
<dbReference type="PANTHER" id="PTHR21646:SF46">
    <property type="entry name" value="UBIQUITIN CARBOXYL-TERMINAL HYDROLASE"/>
    <property type="match status" value="1"/>
</dbReference>
<keyword evidence="5" id="KW-1185">Reference proteome</keyword>
<dbReference type="EMBL" id="HG994587">
    <property type="protein sequence ID" value="CAF3015877.1"/>
    <property type="molecule type" value="Genomic_DNA"/>
</dbReference>
<evidence type="ECO:0000313" key="5">
    <source>
        <dbReference type="Proteomes" id="UP000675881"/>
    </source>
</evidence>
<dbReference type="GO" id="GO:0004843">
    <property type="term" value="F:cysteine-type deubiquitinase activity"/>
    <property type="evidence" value="ECO:0007669"/>
    <property type="project" value="UniProtKB-UniRule"/>
</dbReference>
<organism evidence="4 5">
    <name type="scientific">Lepeophtheirus salmonis</name>
    <name type="common">Salmon louse</name>
    <name type="synonym">Caligus salmonis</name>
    <dbReference type="NCBI Taxonomy" id="72036"/>
    <lineage>
        <taxon>Eukaryota</taxon>
        <taxon>Metazoa</taxon>
        <taxon>Ecdysozoa</taxon>
        <taxon>Arthropoda</taxon>
        <taxon>Crustacea</taxon>
        <taxon>Multicrustacea</taxon>
        <taxon>Hexanauplia</taxon>
        <taxon>Copepoda</taxon>
        <taxon>Siphonostomatoida</taxon>
        <taxon>Caligidae</taxon>
        <taxon>Lepeophtheirus</taxon>
    </lineage>
</organism>
<dbReference type="SUPFAM" id="SSF54001">
    <property type="entry name" value="Cysteine proteinases"/>
    <property type="match status" value="1"/>
</dbReference>
<dbReference type="AlphaFoldDB" id="A0A7R8D3D3"/>
<feature type="compositionally biased region" description="Polar residues" evidence="3">
    <location>
        <begin position="14"/>
        <end position="24"/>
    </location>
</feature>
<feature type="region of interest" description="Disordered" evidence="3">
    <location>
        <begin position="1"/>
        <end position="42"/>
    </location>
</feature>
<keyword evidence="2" id="KW-0833">Ubl conjugation pathway</keyword>
<dbReference type="PROSITE" id="PS50235">
    <property type="entry name" value="USP_3"/>
    <property type="match status" value="1"/>
</dbReference>
<sequence>MNKKKLVERDLYGSNMNRSYSSPNIAELAKKEEEEDEYSPSSLMPKIHVDRSTKPSTQIKRNFDHVWSSGQKKRGLTGLKNLGNTCYMNSILQCISNFTSDTKGDIAREYSALLQQMWSGNVKSISPSDMKRVIGKYNSNFSGFDQQDAHEFFLESNSLPEQKTENAPSKKAAAKKAWEYELCVDKSFIKQTFYGQRKSTLECPSCHYESSRYDSFMELSLELPPGNRKVTLFECIKLYLEPVHVTWTCSKCKHNGRSIKKFDLVKLPLILTIHLARFFNDGLWRKKQNVVDFDLEHVNFGRYVTTSDEGSLNTLSDFSLYGVCNHFGSMESGHYTAYCYSQVYSKWHKYDDNEVHELDKKQLQDDDVFDESDEGMKKWRTEVMHYTWKSLKQKE</sequence>
<keyword evidence="2" id="KW-0645">Protease</keyword>
<keyword evidence="2" id="KW-0378">Hydrolase</keyword>
<keyword evidence="2" id="KW-0788">Thiol protease</keyword>
<dbReference type="GO" id="GO:0016579">
    <property type="term" value="P:protein deubiquitination"/>
    <property type="evidence" value="ECO:0007669"/>
    <property type="project" value="InterPro"/>
</dbReference>